<comment type="caution">
    <text evidence="1">The sequence shown here is derived from an EMBL/GenBank/DDBJ whole genome shotgun (WGS) entry which is preliminary data.</text>
</comment>
<accession>A0A9E5DAW0</accession>
<dbReference type="Proteomes" id="UP001056766">
    <property type="component" value="Unassembled WGS sequence"/>
</dbReference>
<proteinExistence type="predicted"/>
<reference evidence="1" key="2">
    <citation type="submission" date="2021-04" db="EMBL/GenBank/DDBJ databases">
        <authorList>
            <person name="Dong X."/>
        </authorList>
    </citation>
    <scope>NUCLEOTIDE SEQUENCE</scope>
    <source>
        <strain evidence="1">LLY</strain>
    </source>
</reference>
<gene>
    <name evidence="1" type="ORF">KDK67_08660</name>
</gene>
<evidence type="ECO:0000313" key="1">
    <source>
        <dbReference type="EMBL" id="MCM1987055.1"/>
    </source>
</evidence>
<keyword evidence="2" id="KW-1185">Reference proteome</keyword>
<name>A0A9E5DAW0_9EURY</name>
<dbReference type="AlphaFoldDB" id="A0A9E5DAW0"/>
<reference evidence="1" key="1">
    <citation type="journal article" date="2021" name="mSystems">
        <title>Bacteria and Archaea Synergistically Convert Glycine Betaine to Biogenic Methane in the Formosa Cold Seep of the South China Sea.</title>
        <authorList>
            <person name="Li L."/>
            <person name="Zhang W."/>
            <person name="Zhang S."/>
            <person name="Song L."/>
            <person name="Sun Q."/>
            <person name="Zhang H."/>
            <person name="Xiang H."/>
            <person name="Dong X."/>
        </authorList>
    </citation>
    <scope>NUCLEOTIDE SEQUENCE</scope>
    <source>
        <strain evidence="1">LLY</strain>
    </source>
</reference>
<evidence type="ECO:0000313" key="2">
    <source>
        <dbReference type="Proteomes" id="UP001056766"/>
    </source>
</evidence>
<organism evidence="1 2">
    <name type="scientific">Methanococcoides seepicolus</name>
    <dbReference type="NCBI Taxonomy" id="2828780"/>
    <lineage>
        <taxon>Archaea</taxon>
        <taxon>Methanobacteriati</taxon>
        <taxon>Methanobacteriota</taxon>
        <taxon>Stenosarchaea group</taxon>
        <taxon>Methanomicrobia</taxon>
        <taxon>Methanosarcinales</taxon>
        <taxon>Methanosarcinaceae</taxon>
        <taxon>Methanococcoides</taxon>
    </lineage>
</organism>
<dbReference type="EMBL" id="JAGSOI010000033">
    <property type="protein sequence ID" value="MCM1987055.1"/>
    <property type="molecule type" value="Genomic_DNA"/>
</dbReference>
<protein>
    <submittedName>
        <fullName evidence="1">Uncharacterized protein</fullName>
    </submittedName>
</protein>
<sequence>MTKNVFKYGILLLMVLISVALVASPAAADPVMTRTLSETTVAPGDTVHVVLELTGYVTEEALNSLQENYSSMDGWLDSN</sequence>
<dbReference type="RefSeq" id="WP_250868401.1">
    <property type="nucleotide sequence ID" value="NZ_JAGSOI010000033.1"/>
</dbReference>